<dbReference type="Proteomes" id="UP000658514">
    <property type="component" value="Unassembled WGS sequence"/>
</dbReference>
<accession>A0ABR8AIS8</accession>
<dbReference type="RefSeq" id="WP_190549720.1">
    <property type="nucleotide sequence ID" value="NZ_CAWPNO010000105.1"/>
</dbReference>
<evidence type="ECO:0000313" key="2">
    <source>
        <dbReference type="Proteomes" id="UP000658514"/>
    </source>
</evidence>
<proteinExistence type="predicted"/>
<comment type="caution">
    <text evidence="1">The sequence shown here is derived from an EMBL/GenBank/DDBJ whole genome shotgun (WGS) entry which is preliminary data.</text>
</comment>
<organism evidence="1 2">
    <name type="scientific">Calothrix parietina FACHB-288</name>
    <dbReference type="NCBI Taxonomy" id="2692896"/>
    <lineage>
        <taxon>Bacteria</taxon>
        <taxon>Bacillati</taxon>
        <taxon>Cyanobacteriota</taxon>
        <taxon>Cyanophyceae</taxon>
        <taxon>Nostocales</taxon>
        <taxon>Calotrichaceae</taxon>
        <taxon>Calothrix</taxon>
    </lineage>
</organism>
<evidence type="ECO:0000313" key="1">
    <source>
        <dbReference type="EMBL" id="MBD2199843.1"/>
    </source>
</evidence>
<sequence>MPLENPSPLEIALTLWNIGIVSEQNLIAWADAQILAIEKPADDLLEIATKGAKVCIKQGLIETLPIALGYSEEFFIRAYLLDIECDSATKSFIAWVAHNCCGSTETPEAVLGYHLEHLYCDCEDVDAAIAMLRVELPKIMPRCESFATMFLEQVSGLELCI</sequence>
<gene>
    <name evidence="1" type="ORF">H6G24_30950</name>
</gene>
<name>A0ABR8AIS8_9CYAN</name>
<keyword evidence="2" id="KW-1185">Reference proteome</keyword>
<dbReference type="EMBL" id="JACJQH010000069">
    <property type="protein sequence ID" value="MBD2199843.1"/>
    <property type="molecule type" value="Genomic_DNA"/>
</dbReference>
<reference evidence="1 2" key="1">
    <citation type="journal article" date="2020" name="ISME J.">
        <title>Comparative genomics reveals insights into cyanobacterial evolution and habitat adaptation.</title>
        <authorList>
            <person name="Chen M.Y."/>
            <person name="Teng W.K."/>
            <person name="Zhao L."/>
            <person name="Hu C.X."/>
            <person name="Zhou Y.K."/>
            <person name="Han B.P."/>
            <person name="Song L.R."/>
            <person name="Shu W.S."/>
        </authorList>
    </citation>
    <scope>NUCLEOTIDE SEQUENCE [LARGE SCALE GENOMIC DNA]</scope>
    <source>
        <strain evidence="1 2">FACHB-288</strain>
    </source>
</reference>
<protein>
    <submittedName>
        <fullName evidence="1">Uncharacterized protein</fullName>
    </submittedName>
</protein>